<dbReference type="PROSITE" id="PS50297">
    <property type="entry name" value="ANK_REP_REGION"/>
    <property type="match status" value="1"/>
</dbReference>
<feature type="region of interest" description="Disordered" evidence="4">
    <location>
        <begin position="200"/>
        <end position="229"/>
    </location>
</feature>
<reference evidence="5" key="1">
    <citation type="submission" date="2019-03" db="EMBL/GenBank/DDBJ databases">
        <title>Long read genome sequence of the mycoparasitic Pythium oligandrum ATCC 38472 isolated from sugarbeet rhizosphere.</title>
        <authorList>
            <person name="Gaulin E."/>
        </authorList>
    </citation>
    <scope>NUCLEOTIDE SEQUENCE</scope>
    <source>
        <strain evidence="5">ATCC 38472_TT</strain>
    </source>
</reference>
<comment type="caution">
    <text evidence="5">The sequence shown here is derived from an EMBL/GenBank/DDBJ whole genome shotgun (WGS) entry which is preliminary data.</text>
</comment>
<dbReference type="PANTHER" id="PTHR24166:SF48">
    <property type="entry name" value="PROTEIN VAPYRIN"/>
    <property type="match status" value="1"/>
</dbReference>
<feature type="compositionally biased region" description="Low complexity" evidence="4">
    <location>
        <begin position="400"/>
        <end position="419"/>
    </location>
</feature>
<feature type="compositionally biased region" description="Pro residues" evidence="4">
    <location>
        <begin position="361"/>
        <end position="371"/>
    </location>
</feature>
<feature type="region of interest" description="Disordered" evidence="4">
    <location>
        <begin position="316"/>
        <end position="378"/>
    </location>
</feature>
<proteinExistence type="predicted"/>
<accession>A0A8K1CFK8</accession>
<feature type="compositionally biased region" description="Basic and acidic residues" evidence="4">
    <location>
        <begin position="330"/>
        <end position="340"/>
    </location>
</feature>
<evidence type="ECO:0000256" key="2">
    <source>
        <dbReference type="ARBA" id="ARBA00023043"/>
    </source>
</evidence>
<dbReference type="EMBL" id="SPLM01000074">
    <property type="protein sequence ID" value="TMW62305.1"/>
    <property type="molecule type" value="Genomic_DNA"/>
</dbReference>
<feature type="compositionally biased region" description="Polar residues" evidence="4">
    <location>
        <begin position="342"/>
        <end position="354"/>
    </location>
</feature>
<protein>
    <submittedName>
        <fullName evidence="5">Uncharacterized protein</fullName>
    </submittedName>
</protein>
<dbReference type="InterPro" id="IPR002110">
    <property type="entry name" value="Ankyrin_rpt"/>
</dbReference>
<keyword evidence="1" id="KW-0677">Repeat</keyword>
<feature type="repeat" description="ANK" evidence="3">
    <location>
        <begin position="44"/>
        <end position="76"/>
    </location>
</feature>
<sequence length="448" mass="48118">MNIFKGTSNSLLRDAILEGSIEKTRRYLTLKLGKADASALTESGGFSMLHVASLVGNTQIVMMILQYGADTMALTDDGYSALDLAIWKGHLQIIELLRSQGCIAPMKEPESLNGKIILHLGRKATVVDFEPSTSIRTRSLRALFYEDTGEGKLVNLWAGTDYKIVGNNPYYEDLKKHDYQYAEIPASQPEMFDDMLQGRAFIDNDDDDDDDDEDDDEDDDDDDDSDDESEIEVIIDVKVPPGPLGVLLDSGVQKCAVVHGFTNLPTGGKGPIEMDGRVQPGMYIIGINETNASLMSLQEVTQLLGKLSRKEKSIRFALFQPGSPKKRSEKKSNGKSKERAPSNASLPPSTPSTVSAAGSGLPPPAPTPPAASTPSTAGSSIFSGRFASIATAMMDRKGSTAKSTTPSASAAATPSASASEDIPLENECLHCGMPTAIHKTADCPYRSF</sequence>
<dbReference type="Proteomes" id="UP000794436">
    <property type="component" value="Unassembled WGS sequence"/>
</dbReference>
<dbReference type="Pfam" id="PF12796">
    <property type="entry name" value="Ank_2"/>
    <property type="match status" value="1"/>
</dbReference>
<evidence type="ECO:0000313" key="6">
    <source>
        <dbReference type="Proteomes" id="UP000794436"/>
    </source>
</evidence>
<organism evidence="5 6">
    <name type="scientific">Pythium oligandrum</name>
    <name type="common">Mycoparasitic fungus</name>
    <dbReference type="NCBI Taxonomy" id="41045"/>
    <lineage>
        <taxon>Eukaryota</taxon>
        <taxon>Sar</taxon>
        <taxon>Stramenopiles</taxon>
        <taxon>Oomycota</taxon>
        <taxon>Peronosporomycetes</taxon>
        <taxon>Pythiales</taxon>
        <taxon>Pythiaceae</taxon>
        <taxon>Pythium</taxon>
    </lineage>
</organism>
<dbReference type="PANTHER" id="PTHR24166">
    <property type="entry name" value="ROLLING PEBBLES, ISOFORM B"/>
    <property type="match status" value="1"/>
</dbReference>
<dbReference type="InterPro" id="IPR036034">
    <property type="entry name" value="PDZ_sf"/>
</dbReference>
<feature type="region of interest" description="Disordered" evidence="4">
    <location>
        <begin position="397"/>
        <end position="420"/>
    </location>
</feature>
<evidence type="ECO:0000256" key="4">
    <source>
        <dbReference type="SAM" id="MobiDB-lite"/>
    </source>
</evidence>
<evidence type="ECO:0000313" key="5">
    <source>
        <dbReference type="EMBL" id="TMW62305.1"/>
    </source>
</evidence>
<dbReference type="AlphaFoldDB" id="A0A8K1CFK8"/>
<dbReference type="SUPFAM" id="SSF48403">
    <property type="entry name" value="Ankyrin repeat"/>
    <property type="match status" value="1"/>
</dbReference>
<keyword evidence="2 3" id="KW-0040">ANK repeat</keyword>
<dbReference type="Gene3D" id="1.25.40.20">
    <property type="entry name" value="Ankyrin repeat-containing domain"/>
    <property type="match status" value="1"/>
</dbReference>
<dbReference type="PROSITE" id="PS50088">
    <property type="entry name" value="ANK_REPEAT"/>
    <property type="match status" value="1"/>
</dbReference>
<keyword evidence="6" id="KW-1185">Reference proteome</keyword>
<dbReference type="SUPFAM" id="SSF50156">
    <property type="entry name" value="PDZ domain-like"/>
    <property type="match status" value="1"/>
</dbReference>
<dbReference type="InterPro" id="IPR036770">
    <property type="entry name" value="Ankyrin_rpt-contain_sf"/>
</dbReference>
<gene>
    <name evidence="5" type="ORF">Poli38472_009798</name>
</gene>
<evidence type="ECO:0000256" key="1">
    <source>
        <dbReference type="ARBA" id="ARBA00022737"/>
    </source>
</evidence>
<dbReference type="InterPro" id="IPR050889">
    <property type="entry name" value="Dendritic_Spine_Reg/Scaffold"/>
</dbReference>
<name>A0A8K1CFK8_PYTOL</name>
<feature type="compositionally biased region" description="Acidic residues" evidence="4">
    <location>
        <begin position="203"/>
        <end position="229"/>
    </location>
</feature>
<dbReference type="OrthoDB" id="539213at2759"/>
<dbReference type="SMART" id="SM00248">
    <property type="entry name" value="ANK"/>
    <property type="match status" value="2"/>
</dbReference>
<evidence type="ECO:0000256" key="3">
    <source>
        <dbReference type="PROSITE-ProRule" id="PRU00023"/>
    </source>
</evidence>